<feature type="transmembrane region" description="Helical" evidence="1">
    <location>
        <begin position="6"/>
        <end position="22"/>
    </location>
</feature>
<feature type="transmembrane region" description="Helical" evidence="1">
    <location>
        <begin position="34"/>
        <end position="52"/>
    </location>
</feature>
<feature type="transmembrane region" description="Helical" evidence="1">
    <location>
        <begin position="58"/>
        <end position="78"/>
    </location>
</feature>
<dbReference type="RefSeq" id="WP_048309966.1">
    <property type="nucleotide sequence ID" value="NZ_CP119526.1"/>
</dbReference>
<keyword evidence="1" id="KW-0472">Membrane</keyword>
<keyword evidence="1" id="KW-1133">Transmembrane helix</keyword>
<keyword evidence="1" id="KW-0812">Transmembrane</keyword>
<dbReference type="AlphaFoldDB" id="A0A0J6D3H2"/>
<name>A0A0J6D3H2_9BACL</name>
<reference evidence="2" key="1">
    <citation type="submission" date="2015-06" db="EMBL/GenBank/DDBJ databases">
        <authorList>
            <person name="Liu B."/>
            <person name="Wang J."/>
            <person name="Zhu Y."/>
            <person name="Liu G."/>
            <person name="Chen Q."/>
            <person name="Zheng C."/>
            <person name="Che J."/>
            <person name="Ge C."/>
            <person name="Shi H."/>
            <person name="Pan Z."/>
            <person name="Liu X."/>
        </authorList>
    </citation>
    <scope>NUCLEOTIDE SEQUENCE [LARGE SCALE GENOMIC DNA]</scope>
    <source>
        <strain evidence="2">DSM 16346</strain>
    </source>
</reference>
<gene>
    <name evidence="2" type="ORF">AB986_06055</name>
</gene>
<dbReference type="Proteomes" id="UP000035996">
    <property type="component" value="Unassembled WGS sequence"/>
</dbReference>
<evidence type="ECO:0000313" key="2">
    <source>
        <dbReference type="EMBL" id="KMM38824.1"/>
    </source>
</evidence>
<proteinExistence type="predicted"/>
<dbReference type="OrthoDB" id="2942946at2"/>
<protein>
    <submittedName>
        <fullName evidence="2">Uncharacterized protein</fullName>
    </submittedName>
</protein>
<sequence>MLRHGGVLFIQLCIWFAFFLVIHQSGHDHLSYKVMLFFVFLYLICTLTVKLIAKSKAILILMTLSTTLYLMTELLLIIS</sequence>
<evidence type="ECO:0000256" key="1">
    <source>
        <dbReference type="SAM" id="Phobius"/>
    </source>
</evidence>
<evidence type="ECO:0000313" key="3">
    <source>
        <dbReference type="Proteomes" id="UP000035996"/>
    </source>
</evidence>
<comment type="caution">
    <text evidence="2">The sequence shown here is derived from an EMBL/GenBank/DDBJ whole genome shotgun (WGS) entry which is preliminary data.</text>
</comment>
<dbReference type="EMBL" id="LELK01000001">
    <property type="protein sequence ID" value="KMM38824.1"/>
    <property type="molecule type" value="Genomic_DNA"/>
</dbReference>
<accession>A0A0J6D3H2</accession>
<organism evidence="2 3">
    <name type="scientific">Guptibacillus hwajinpoensis</name>
    <dbReference type="NCBI Taxonomy" id="208199"/>
    <lineage>
        <taxon>Bacteria</taxon>
        <taxon>Bacillati</taxon>
        <taxon>Bacillota</taxon>
        <taxon>Bacilli</taxon>
        <taxon>Bacillales</taxon>
        <taxon>Guptibacillaceae</taxon>
        <taxon>Guptibacillus</taxon>
    </lineage>
</organism>
<keyword evidence="3" id="KW-1185">Reference proteome</keyword>
<dbReference type="STRING" id="157733.AB986_06055"/>